<reference evidence="2 3" key="1">
    <citation type="submission" date="2014-06" db="EMBL/GenBank/DDBJ databases">
        <title>Evolutionary Origins and Diversification of the Mycorrhizal Mutualists.</title>
        <authorList>
            <consortium name="DOE Joint Genome Institute"/>
            <consortium name="Mycorrhizal Genomics Consortium"/>
            <person name="Kohler A."/>
            <person name="Kuo A."/>
            <person name="Nagy L.G."/>
            <person name="Floudas D."/>
            <person name="Copeland A."/>
            <person name="Barry K.W."/>
            <person name="Cichocki N."/>
            <person name="Veneault-Fourrey C."/>
            <person name="LaButti K."/>
            <person name="Lindquist E.A."/>
            <person name="Lipzen A."/>
            <person name="Lundell T."/>
            <person name="Morin E."/>
            <person name="Murat C."/>
            <person name="Riley R."/>
            <person name="Ohm R."/>
            <person name="Sun H."/>
            <person name="Tunlid A."/>
            <person name="Henrissat B."/>
            <person name="Grigoriev I.V."/>
            <person name="Hibbett D.S."/>
            <person name="Martin F."/>
        </authorList>
    </citation>
    <scope>NUCLEOTIDE SEQUENCE [LARGE SCALE GENOMIC DNA]</scope>
    <source>
        <strain evidence="2 3">SS14</strain>
    </source>
</reference>
<dbReference type="EMBL" id="KN837163">
    <property type="protein sequence ID" value="KIJ38155.1"/>
    <property type="molecule type" value="Genomic_DNA"/>
</dbReference>
<accession>A0A0C9VK99</accession>
<evidence type="ECO:0000313" key="2">
    <source>
        <dbReference type="EMBL" id="KIJ38155.1"/>
    </source>
</evidence>
<feature type="compositionally biased region" description="Basic residues" evidence="1">
    <location>
        <begin position="43"/>
        <end position="52"/>
    </location>
</feature>
<dbReference type="HOGENOM" id="CLU_2442296_0_0_1"/>
<sequence>MDANSEGEDKVNKDETPKSKSKKKTKSHPIVDSESEETEEVKAKRRKAKGKGKAVDPDYSRNTFPVDYAGCPGIPVRKICEGCKVPVNAW</sequence>
<protein>
    <submittedName>
        <fullName evidence="2">Uncharacterized protein</fullName>
    </submittedName>
</protein>
<evidence type="ECO:0000313" key="3">
    <source>
        <dbReference type="Proteomes" id="UP000054279"/>
    </source>
</evidence>
<name>A0A0C9VK99_SPHS4</name>
<dbReference type="AlphaFoldDB" id="A0A0C9VK99"/>
<evidence type="ECO:0000256" key="1">
    <source>
        <dbReference type="SAM" id="MobiDB-lite"/>
    </source>
</evidence>
<feature type="region of interest" description="Disordered" evidence="1">
    <location>
        <begin position="1"/>
        <end position="62"/>
    </location>
</feature>
<keyword evidence="3" id="KW-1185">Reference proteome</keyword>
<gene>
    <name evidence="2" type="ORF">M422DRAFT_259308</name>
</gene>
<organism evidence="2 3">
    <name type="scientific">Sphaerobolus stellatus (strain SS14)</name>
    <dbReference type="NCBI Taxonomy" id="990650"/>
    <lineage>
        <taxon>Eukaryota</taxon>
        <taxon>Fungi</taxon>
        <taxon>Dikarya</taxon>
        <taxon>Basidiomycota</taxon>
        <taxon>Agaricomycotina</taxon>
        <taxon>Agaricomycetes</taxon>
        <taxon>Phallomycetidae</taxon>
        <taxon>Geastrales</taxon>
        <taxon>Sphaerobolaceae</taxon>
        <taxon>Sphaerobolus</taxon>
    </lineage>
</organism>
<proteinExistence type="predicted"/>
<feature type="compositionally biased region" description="Basic and acidic residues" evidence="1">
    <location>
        <begin position="7"/>
        <end position="18"/>
    </location>
</feature>
<dbReference type="Proteomes" id="UP000054279">
    <property type="component" value="Unassembled WGS sequence"/>
</dbReference>